<dbReference type="OrthoDB" id="576140at2"/>
<dbReference type="EMBL" id="JRLY01000004">
    <property type="protein sequence ID" value="KGO93625.1"/>
    <property type="molecule type" value="Genomic_DNA"/>
</dbReference>
<dbReference type="GO" id="GO:0016787">
    <property type="term" value="F:hydrolase activity"/>
    <property type="evidence" value="ECO:0007669"/>
    <property type="project" value="UniProtKB-KW"/>
</dbReference>
<dbReference type="InterPro" id="IPR026325">
    <property type="entry name" value="DUF932"/>
</dbReference>
<proteinExistence type="predicted"/>
<sequence length="346" mass="38289">MAHDINYNEQTGLHSFFSVKEKPWHNLGQIIQEYPTSNEAIKFAGLDFTVDKRPNVHHLPSGLSITSKSSFYTYRTDNEAILGDKVGSDYHIVQNRDAFSFFDSIVGGGDGILYETAGALGKGERIFITAKLPDYIRVGNDDVIEKYLFLTTAHDGTGSITAAFTPIRIVCTNTLNAALNNKTNTVRIRHTANAKERLELAHKVMGISDTLSVQMEAIFNGWAKTRISDNEVKRLIELALAPNDTALKNLQQGNEGELSTCFTNMVDSAFEYAMADPTQQMETTKGTVFGAYNSVTGYFQNVRSYKDDEAKLASLLLGGTGQQRAQTAFNLCNGFTKSRADILWHN</sequence>
<protein>
    <submittedName>
        <fullName evidence="1">Alpha/beta hydrolase</fullName>
    </submittedName>
</protein>
<keyword evidence="2" id="KW-1185">Reference proteome</keyword>
<gene>
    <name evidence="1" type="ORF">Q766_06580</name>
</gene>
<evidence type="ECO:0000313" key="1">
    <source>
        <dbReference type="EMBL" id="KGO93625.1"/>
    </source>
</evidence>
<comment type="caution">
    <text evidence="1">The sequence shown here is derived from an EMBL/GenBank/DDBJ whole genome shotgun (WGS) entry which is preliminary data.</text>
</comment>
<dbReference type="AlphaFoldDB" id="A0A0A2MZJ2"/>
<dbReference type="STRING" id="1121898.GCA_000422725_00332"/>
<dbReference type="eggNOG" id="ENOG502Z7QU">
    <property type="taxonomic scope" value="Bacteria"/>
</dbReference>
<dbReference type="Proteomes" id="UP000030111">
    <property type="component" value="Unassembled WGS sequence"/>
</dbReference>
<accession>A0A0A2MZJ2</accession>
<organism evidence="1 2">
    <name type="scientific">Flavobacterium subsaxonicum WB 4.1-42 = DSM 21790</name>
    <dbReference type="NCBI Taxonomy" id="1121898"/>
    <lineage>
        <taxon>Bacteria</taxon>
        <taxon>Pseudomonadati</taxon>
        <taxon>Bacteroidota</taxon>
        <taxon>Flavobacteriia</taxon>
        <taxon>Flavobacteriales</taxon>
        <taxon>Flavobacteriaceae</taxon>
        <taxon>Flavobacterium</taxon>
    </lineage>
</organism>
<name>A0A0A2MZJ2_9FLAO</name>
<keyword evidence="1" id="KW-0378">Hydrolase</keyword>
<reference evidence="1 2" key="1">
    <citation type="submission" date="2013-09" db="EMBL/GenBank/DDBJ databases">
        <authorList>
            <person name="Zeng Z."/>
            <person name="Chen C."/>
        </authorList>
    </citation>
    <scope>NUCLEOTIDE SEQUENCE [LARGE SCALE GENOMIC DNA]</scope>
    <source>
        <strain evidence="1 2">WB 4.1-42</strain>
    </source>
</reference>
<dbReference type="InterPro" id="IPR017686">
    <property type="entry name" value="Phg/plasmid-like_prot"/>
</dbReference>
<dbReference type="Pfam" id="PF06067">
    <property type="entry name" value="DUF932"/>
    <property type="match status" value="1"/>
</dbReference>
<evidence type="ECO:0000313" key="2">
    <source>
        <dbReference type="Proteomes" id="UP000030111"/>
    </source>
</evidence>
<dbReference type="RefSeq" id="WP_026991798.1">
    <property type="nucleotide sequence ID" value="NZ_JRLY01000004.1"/>
</dbReference>
<dbReference type="NCBIfam" id="TIGR03299">
    <property type="entry name" value="LGT_TIGR03299"/>
    <property type="match status" value="1"/>
</dbReference>